<evidence type="ECO:0000259" key="4">
    <source>
        <dbReference type="PROSITE" id="PS50932"/>
    </source>
</evidence>
<dbReference type="CDD" id="cd06291">
    <property type="entry name" value="PBP1_Qymf-like"/>
    <property type="match status" value="1"/>
</dbReference>
<dbReference type="InterPro" id="IPR010982">
    <property type="entry name" value="Lambda_DNA-bd_dom_sf"/>
</dbReference>
<dbReference type="PANTHER" id="PTHR30146">
    <property type="entry name" value="LACI-RELATED TRANSCRIPTIONAL REPRESSOR"/>
    <property type="match status" value="1"/>
</dbReference>
<dbReference type="GO" id="GO:0003700">
    <property type="term" value="F:DNA-binding transcription factor activity"/>
    <property type="evidence" value="ECO:0007669"/>
    <property type="project" value="TreeGrafter"/>
</dbReference>
<dbReference type="CDD" id="cd01392">
    <property type="entry name" value="HTH_LacI"/>
    <property type="match status" value="1"/>
</dbReference>
<evidence type="ECO:0000256" key="3">
    <source>
        <dbReference type="ARBA" id="ARBA00023163"/>
    </source>
</evidence>
<dbReference type="Pfam" id="PF00532">
    <property type="entry name" value="Peripla_BP_1"/>
    <property type="match status" value="1"/>
</dbReference>
<comment type="caution">
    <text evidence="5">The sequence shown here is derived from an EMBL/GenBank/DDBJ whole genome shotgun (WGS) entry which is preliminary data.</text>
</comment>
<evidence type="ECO:0000256" key="1">
    <source>
        <dbReference type="ARBA" id="ARBA00023015"/>
    </source>
</evidence>
<proteinExistence type="predicted"/>
<reference evidence="5" key="1">
    <citation type="submission" date="2020-10" db="EMBL/GenBank/DDBJ databases">
        <authorList>
            <person name="Gilroy R."/>
        </authorList>
    </citation>
    <scope>NUCLEOTIDE SEQUENCE</scope>
    <source>
        <strain evidence="5">ChiBcec16-1751</strain>
    </source>
</reference>
<reference evidence="5" key="2">
    <citation type="journal article" date="2021" name="PeerJ">
        <title>Extensive microbial diversity within the chicken gut microbiome revealed by metagenomics and culture.</title>
        <authorList>
            <person name="Gilroy R."/>
            <person name="Ravi A."/>
            <person name="Getino M."/>
            <person name="Pursley I."/>
            <person name="Horton D.L."/>
            <person name="Alikhan N.F."/>
            <person name="Baker D."/>
            <person name="Gharbi K."/>
            <person name="Hall N."/>
            <person name="Watson M."/>
            <person name="Adriaenssens E.M."/>
            <person name="Foster-Nyarko E."/>
            <person name="Jarju S."/>
            <person name="Secka A."/>
            <person name="Antonio M."/>
            <person name="Oren A."/>
            <person name="Chaudhuri R.R."/>
            <person name="La Ragione R."/>
            <person name="Hildebrand F."/>
            <person name="Pallen M.J."/>
        </authorList>
    </citation>
    <scope>NUCLEOTIDE SEQUENCE</scope>
    <source>
        <strain evidence="5">ChiBcec16-1751</strain>
    </source>
</reference>
<dbReference type="PANTHER" id="PTHR30146:SF109">
    <property type="entry name" value="HTH-TYPE TRANSCRIPTIONAL REGULATOR GALS"/>
    <property type="match status" value="1"/>
</dbReference>
<keyword evidence="2 5" id="KW-0238">DNA-binding</keyword>
<sequence>MASIRDVASRAGVSPATVSRVINGTTPVAADKRERVLQAIEETGFVPNEVARSLFKKSSKTIGVIIPSIRNPYFTQLADVIDEAAKLQGYRIVLYNVHHDLEQERSALQMLAAANADGVIVASNNEALQEELSHYNMPVVVVDALFQTQQVNAYLYCDYYQGGRLAAEHLTACGCRRMVCIRGAQNLYTAQARYEGYRDFCREQNLEERVVECDYDFQAGLAMTEELLERFPDVDGIIACNDIVAISVYKILHKRGIAVPEQIQLIGFDDIHLSSLISPELTTIHQPITTMGRRAVEVILQKGTLPKEGRQQVFPVSLVPRETTRRKEKNTK</sequence>
<dbReference type="PROSITE" id="PS50932">
    <property type="entry name" value="HTH_LACI_2"/>
    <property type="match status" value="1"/>
</dbReference>
<gene>
    <name evidence="5" type="ORF">IAA83_09445</name>
</gene>
<dbReference type="EMBL" id="DVJJ01000143">
    <property type="protein sequence ID" value="HIS65575.1"/>
    <property type="molecule type" value="Genomic_DNA"/>
</dbReference>
<dbReference type="SUPFAM" id="SSF53822">
    <property type="entry name" value="Periplasmic binding protein-like I"/>
    <property type="match status" value="1"/>
</dbReference>
<dbReference type="Gene3D" id="3.40.50.2300">
    <property type="match status" value="2"/>
</dbReference>
<dbReference type="InterPro" id="IPR028082">
    <property type="entry name" value="Peripla_BP_I"/>
</dbReference>
<evidence type="ECO:0000313" key="5">
    <source>
        <dbReference type="EMBL" id="HIS65575.1"/>
    </source>
</evidence>
<dbReference type="PROSITE" id="PS00356">
    <property type="entry name" value="HTH_LACI_1"/>
    <property type="match status" value="1"/>
</dbReference>
<dbReference type="AlphaFoldDB" id="A0A9D1JTM6"/>
<dbReference type="SUPFAM" id="SSF47413">
    <property type="entry name" value="lambda repressor-like DNA-binding domains"/>
    <property type="match status" value="1"/>
</dbReference>
<dbReference type="Proteomes" id="UP000886741">
    <property type="component" value="Unassembled WGS sequence"/>
</dbReference>
<protein>
    <submittedName>
        <fullName evidence="5">LacI family DNA-binding transcriptional regulator</fullName>
    </submittedName>
</protein>
<evidence type="ECO:0000313" key="6">
    <source>
        <dbReference type="Proteomes" id="UP000886741"/>
    </source>
</evidence>
<organism evidence="5 6">
    <name type="scientific">Candidatus Avoscillospira avistercoris</name>
    <dbReference type="NCBI Taxonomy" id="2840707"/>
    <lineage>
        <taxon>Bacteria</taxon>
        <taxon>Bacillati</taxon>
        <taxon>Bacillota</taxon>
        <taxon>Clostridia</taxon>
        <taxon>Eubacteriales</taxon>
        <taxon>Oscillospiraceae</taxon>
        <taxon>Oscillospiraceae incertae sedis</taxon>
        <taxon>Candidatus Avoscillospira</taxon>
    </lineage>
</organism>
<accession>A0A9D1JTM6</accession>
<dbReference type="InterPro" id="IPR001761">
    <property type="entry name" value="Peripla_BP/Lac1_sug-bd_dom"/>
</dbReference>
<feature type="domain" description="HTH lacI-type" evidence="4">
    <location>
        <begin position="2"/>
        <end position="56"/>
    </location>
</feature>
<evidence type="ECO:0000256" key="2">
    <source>
        <dbReference type="ARBA" id="ARBA00023125"/>
    </source>
</evidence>
<dbReference type="PRINTS" id="PR00036">
    <property type="entry name" value="HTHLACI"/>
</dbReference>
<dbReference type="Pfam" id="PF00356">
    <property type="entry name" value="LacI"/>
    <property type="match status" value="1"/>
</dbReference>
<dbReference type="Gene3D" id="1.10.260.40">
    <property type="entry name" value="lambda repressor-like DNA-binding domains"/>
    <property type="match status" value="1"/>
</dbReference>
<name>A0A9D1JTM6_9FIRM</name>
<dbReference type="InterPro" id="IPR000843">
    <property type="entry name" value="HTH_LacI"/>
</dbReference>
<keyword evidence="1" id="KW-0805">Transcription regulation</keyword>
<dbReference type="SMART" id="SM00354">
    <property type="entry name" value="HTH_LACI"/>
    <property type="match status" value="1"/>
</dbReference>
<keyword evidence="3" id="KW-0804">Transcription</keyword>
<dbReference type="GO" id="GO:0000976">
    <property type="term" value="F:transcription cis-regulatory region binding"/>
    <property type="evidence" value="ECO:0007669"/>
    <property type="project" value="TreeGrafter"/>
</dbReference>